<proteinExistence type="predicted"/>
<feature type="coiled-coil region" evidence="12">
    <location>
        <begin position="23"/>
        <end position="57"/>
    </location>
</feature>
<feature type="compositionally biased region" description="Basic and acidic residues" evidence="13">
    <location>
        <begin position="77"/>
        <end position="93"/>
    </location>
</feature>
<accession>A0A9Q0EI32</accession>
<evidence type="ECO:0000256" key="5">
    <source>
        <dbReference type="ARBA" id="ARBA00022771"/>
    </source>
</evidence>
<feature type="domain" description="C2H2-type" evidence="14">
    <location>
        <begin position="470"/>
        <end position="492"/>
    </location>
</feature>
<feature type="domain" description="C2H2-type" evidence="14">
    <location>
        <begin position="414"/>
        <end position="441"/>
    </location>
</feature>
<name>A0A9Q0EI32_9TELE</name>
<feature type="region of interest" description="Disordered" evidence="13">
    <location>
        <begin position="359"/>
        <end position="382"/>
    </location>
</feature>
<organism evidence="15 16">
    <name type="scientific">Muraenolepis orangiensis</name>
    <name type="common">Patagonian moray cod</name>
    <dbReference type="NCBI Taxonomy" id="630683"/>
    <lineage>
        <taxon>Eukaryota</taxon>
        <taxon>Metazoa</taxon>
        <taxon>Chordata</taxon>
        <taxon>Craniata</taxon>
        <taxon>Vertebrata</taxon>
        <taxon>Euteleostomi</taxon>
        <taxon>Actinopterygii</taxon>
        <taxon>Neopterygii</taxon>
        <taxon>Teleostei</taxon>
        <taxon>Neoteleostei</taxon>
        <taxon>Acanthomorphata</taxon>
        <taxon>Zeiogadaria</taxon>
        <taxon>Gadariae</taxon>
        <taxon>Gadiformes</taxon>
        <taxon>Muraenolepidoidei</taxon>
        <taxon>Muraenolepididae</taxon>
        <taxon>Muraenolepis</taxon>
    </lineage>
</organism>
<feature type="compositionally biased region" description="Polar residues" evidence="13">
    <location>
        <begin position="365"/>
        <end position="381"/>
    </location>
</feature>
<evidence type="ECO:0000256" key="6">
    <source>
        <dbReference type="ARBA" id="ARBA00022833"/>
    </source>
</evidence>
<dbReference type="OrthoDB" id="654211at2759"/>
<dbReference type="GO" id="GO:0003677">
    <property type="term" value="F:DNA binding"/>
    <property type="evidence" value="ECO:0007669"/>
    <property type="project" value="UniProtKB-KW"/>
</dbReference>
<dbReference type="PANTHER" id="PTHR16515:SF58">
    <property type="entry name" value="ZINC FINGER PROTEIN 22"/>
    <property type="match status" value="1"/>
</dbReference>
<evidence type="ECO:0000256" key="9">
    <source>
        <dbReference type="ARBA" id="ARBA00023163"/>
    </source>
</evidence>
<evidence type="ECO:0000256" key="1">
    <source>
        <dbReference type="ARBA" id="ARBA00003767"/>
    </source>
</evidence>
<dbReference type="PROSITE" id="PS50157">
    <property type="entry name" value="ZINC_FINGER_C2H2_2"/>
    <property type="match status" value="4"/>
</dbReference>
<dbReference type="PROSITE" id="PS00028">
    <property type="entry name" value="ZINC_FINGER_C2H2_1"/>
    <property type="match status" value="4"/>
</dbReference>
<evidence type="ECO:0000256" key="11">
    <source>
        <dbReference type="PROSITE-ProRule" id="PRU00042"/>
    </source>
</evidence>
<dbReference type="Gene3D" id="3.30.160.60">
    <property type="entry name" value="Classic Zinc Finger"/>
    <property type="match status" value="4"/>
</dbReference>
<evidence type="ECO:0000256" key="10">
    <source>
        <dbReference type="ARBA" id="ARBA00023242"/>
    </source>
</evidence>
<gene>
    <name evidence="15" type="ORF">NHX12_024761</name>
</gene>
<dbReference type="GO" id="GO:0005634">
    <property type="term" value="C:nucleus"/>
    <property type="evidence" value="ECO:0007669"/>
    <property type="project" value="UniProtKB-SubCell"/>
</dbReference>
<evidence type="ECO:0000256" key="7">
    <source>
        <dbReference type="ARBA" id="ARBA00023015"/>
    </source>
</evidence>
<evidence type="ECO:0000256" key="2">
    <source>
        <dbReference type="ARBA" id="ARBA00004123"/>
    </source>
</evidence>
<comment type="subcellular location">
    <subcellularLocation>
        <location evidence="2">Nucleus</location>
    </subcellularLocation>
</comment>
<dbReference type="CDD" id="cd08368">
    <property type="entry name" value="LIM"/>
    <property type="match status" value="1"/>
</dbReference>
<dbReference type="FunFam" id="3.30.160.60:FF:000446">
    <property type="entry name" value="Zinc finger protein"/>
    <property type="match status" value="2"/>
</dbReference>
<dbReference type="Pfam" id="PF00096">
    <property type="entry name" value="zf-C2H2"/>
    <property type="match status" value="3"/>
</dbReference>
<dbReference type="PANTHER" id="PTHR16515">
    <property type="entry name" value="PR DOMAIN ZINC FINGER PROTEIN"/>
    <property type="match status" value="1"/>
</dbReference>
<feature type="domain" description="C2H2-type" evidence="14">
    <location>
        <begin position="442"/>
        <end position="469"/>
    </location>
</feature>
<keyword evidence="6" id="KW-0862">Zinc</keyword>
<keyword evidence="5 11" id="KW-0863">Zinc-finger</keyword>
<dbReference type="InterPro" id="IPR036236">
    <property type="entry name" value="Znf_C2H2_sf"/>
</dbReference>
<feature type="domain" description="C2H2-type" evidence="14">
    <location>
        <begin position="386"/>
        <end position="413"/>
    </location>
</feature>
<reference evidence="15" key="1">
    <citation type="submission" date="2022-07" db="EMBL/GenBank/DDBJ databases">
        <title>Chromosome-level genome of Muraenolepis orangiensis.</title>
        <authorList>
            <person name="Kim J."/>
        </authorList>
    </citation>
    <scope>NUCLEOTIDE SEQUENCE</scope>
    <source>
        <strain evidence="15">KU_S4_2022</strain>
        <tissue evidence="15">Muscle</tissue>
    </source>
</reference>
<dbReference type="GO" id="GO:0008270">
    <property type="term" value="F:zinc ion binding"/>
    <property type="evidence" value="ECO:0007669"/>
    <property type="project" value="UniProtKB-KW"/>
</dbReference>
<keyword evidence="9" id="KW-0804">Transcription</keyword>
<dbReference type="EMBL" id="JANIIK010000040">
    <property type="protein sequence ID" value="KAJ3607710.1"/>
    <property type="molecule type" value="Genomic_DNA"/>
</dbReference>
<evidence type="ECO:0000259" key="14">
    <source>
        <dbReference type="PROSITE" id="PS50157"/>
    </source>
</evidence>
<keyword evidence="16" id="KW-1185">Reference proteome</keyword>
<dbReference type="AlphaFoldDB" id="A0A9Q0EI32"/>
<dbReference type="SMART" id="SM00355">
    <property type="entry name" value="ZnF_C2H2"/>
    <property type="match status" value="4"/>
</dbReference>
<dbReference type="Proteomes" id="UP001148018">
    <property type="component" value="Unassembled WGS sequence"/>
</dbReference>
<feature type="compositionally biased region" description="Low complexity" evidence="13">
    <location>
        <begin position="277"/>
        <end position="289"/>
    </location>
</feature>
<evidence type="ECO:0000256" key="4">
    <source>
        <dbReference type="ARBA" id="ARBA00022737"/>
    </source>
</evidence>
<evidence type="ECO:0000313" key="16">
    <source>
        <dbReference type="Proteomes" id="UP001148018"/>
    </source>
</evidence>
<sequence length="496" mass="54668">MAKMERLNCRVAKLLSAAVQEVLEVVKETVSEYQEKTARTQRENDSLKRRLQELQDKLLQDDAGRIPSLSVCFNKTTQHERAKDERQEVEPELKLSPAPQQEERKEEVIFSRDSDRVYWLPDEDHEDSLAQMMSSSRSPPLVLPHVKMETGAPEEPDSPGQVTQRDVFRCGGGAIDGSQNSGVPKGEPDDQGEADLGRFALRHQEEVEVDGAAARQEAGSFPFLASPGALPYEASFKLKSLVGSFLQQQKRRFDWPGLDPGQSNKPIPHKSDPIPNPSSSSGPLLNSFSGDGGPGSPALLTPQQIKTEPDWAQQGPAGFFPEPSSCFGSEPFALNHAGEEEPFDWTGTDLHPVPYDPAAAAAAATSQPGGSAVQKKNSASGQPKRYCCTLCGRTFAHAGDFKKHHRVHTGEKPYCCSVCGKRFNQSGYLKVHLRHHTGERPFSCSVCGKSFSHSGYLKIHLRYHTGEKPYTCEHCGKGFSHSSNYKKHKLTHQPMV</sequence>
<keyword evidence="12" id="KW-0175">Coiled coil</keyword>
<evidence type="ECO:0000256" key="12">
    <source>
        <dbReference type="SAM" id="Coils"/>
    </source>
</evidence>
<comment type="caution">
    <text evidence="15">The sequence shown here is derived from an EMBL/GenBank/DDBJ whole genome shotgun (WGS) entry which is preliminary data.</text>
</comment>
<feature type="region of interest" description="Disordered" evidence="13">
    <location>
        <begin position="253"/>
        <end position="302"/>
    </location>
</feature>
<dbReference type="InterPro" id="IPR050331">
    <property type="entry name" value="Zinc_finger"/>
</dbReference>
<keyword evidence="7" id="KW-0805">Transcription regulation</keyword>
<evidence type="ECO:0000313" key="15">
    <source>
        <dbReference type="EMBL" id="KAJ3607710.1"/>
    </source>
</evidence>
<dbReference type="SUPFAM" id="SSF57667">
    <property type="entry name" value="beta-beta-alpha zinc fingers"/>
    <property type="match status" value="2"/>
</dbReference>
<keyword evidence="3" id="KW-0479">Metal-binding</keyword>
<dbReference type="GO" id="GO:0010468">
    <property type="term" value="P:regulation of gene expression"/>
    <property type="evidence" value="ECO:0007669"/>
    <property type="project" value="TreeGrafter"/>
</dbReference>
<dbReference type="FunFam" id="3.30.160.60:FF:000097">
    <property type="entry name" value="Zinc finger protein"/>
    <property type="match status" value="1"/>
</dbReference>
<protein>
    <recommendedName>
        <fullName evidence="14">C2H2-type domain-containing protein</fullName>
    </recommendedName>
</protein>
<feature type="region of interest" description="Disordered" evidence="13">
    <location>
        <begin position="172"/>
        <end position="193"/>
    </location>
</feature>
<keyword evidence="10" id="KW-0539">Nucleus</keyword>
<evidence type="ECO:0000256" key="3">
    <source>
        <dbReference type="ARBA" id="ARBA00022723"/>
    </source>
</evidence>
<keyword evidence="8" id="KW-0238">DNA-binding</keyword>
<comment type="function">
    <text evidence="1">May be involved in transcriptional regulation.</text>
</comment>
<dbReference type="InterPro" id="IPR013087">
    <property type="entry name" value="Znf_C2H2_type"/>
</dbReference>
<feature type="region of interest" description="Disordered" evidence="13">
    <location>
        <begin position="77"/>
        <end position="108"/>
    </location>
</feature>
<keyword evidence="4" id="KW-0677">Repeat</keyword>
<evidence type="ECO:0000256" key="8">
    <source>
        <dbReference type="ARBA" id="ARBA00023125"/>
    </source>
</evidence>
<evidence type="ECO:0000256" key="13">
    <source>
        <dbReference type="SAM" id="MobiDB-lite"/>
    </source>
</evidence>